<protein>
    <recommendedName>
        <fullName evidence="5">protein adenylyltransferase</fullName>
        <ecNumber evidence="5">2.7.7.108</ecNumber>
    </recommendedName>
</protein>
<evidence type="ECO:0000313" key="9">
    <source>
        <dbReference type="EMBL" id="SHK44359.1"/>
    </source>
</evidence>
<keyword evidence="3" id="KW-0547">Nucleotide-binding</keyword>
<dbReference type="EC" id="2.7.7.108" evidence="5"/>
<dbReference type="GO" id="GO:0051302">
    <property type="term" value="P:regulation of cell division"/>
    <property type="evidence" value="ECO:0007669"/>
    <property type="project" value="TreeGrafter"/>
</dbReference>
<name>A0A1M6SIC0_9BACT</name>
<proteinExistence type="predicted"/>
<dbReference type="InterPro" id="IPR036597">
    <property type="entry name" value="Fido-like_dom_sf"/>
</dbReference>
<gene>
    <name evidence="9" type="ORF">SAMN02745216_03469</name>
</gene>
<evidence type="ECO:0000256" key="5">
    <source>
        <dbReference type="ARBA" id="ARBA00034531"/>
    </source>
</evidence>
<organism evidence="9 10">
    <name type="scientific">Desulfatibacillum alkenivorans DSM 16219</name>
    <dbReference type="NCBI Taxonomy" id="1121393"/>
    <lineage>
        <taxon>Bacteria</taxon>
        <taxon>Pseudomonadati</taxon>
        <taxon>Thermodesulfobacteriota</taxon>
        <taxon>Desulfobacteria</taxon>
        <taxon>Desulfobacterales</taxon>
        <taxon>Desulfatibacillaceae</taxon>
        <taxon>Desulfatibacillum</taxon>
    </lineage>
</organism>
<reference evidence="10" key="1">
    <citation type="submission" date="2016-11" db="EMBL/GenBank/DDBJ databases">
        <authorList>
            <person name="Varghese N."/>
            <person name="Submissions S."/>
        </authorList>
    </citation>
    <scope>NUCLEOTIDE SEQUENCE [LARGE SCALE GENOMIC DNA]</scope>
    <source>
        <strain evidence="10">DSM 16219</strain>
    </source>
</reference>
<dbReference type="Gene3D" id="1.10.3290.10">
    <property type="entry name" value="Fido-like domain"/>
    <property type="match status" value="1"/>
</dbReference>
<dbReference type="InterPro" id="IPR003812">
    <property type="entry name" value="Fido"/>
</dbReference>
<sequence>MVKYDVNDSYFDHKHGVLINKLGIKDPEELQSREKDCLVKAYKKAAEKFSENHVFSEKDVCDIHKLFLGDLYDWAGKYRTVDLSSENIRFCHAAYIKNHMKDFSIALEALTPLTPFSEDLNKEQILARLGKIHGELIIIHPFRDGNGRFTRLLCDLLLMQANYLPMAVSEFYNTDFAKKYHEAIHEVWRAVDYSKLISLFDPLVSR</sequence>
<evidence type="ECO:0000256" key="2">
    <source>
        <dbReference type="ARBA" id="ARBA00022695"/>
    </source>
</evidence>
<dbReference type="AlphaFoldDB" id="A0A1M6SIC0"/>
<feature type="domain" description="Fido" evidence="8">
    <location>
        <begin position="55"/>
        <end position="202"/>
    </location>
</feature>
<evidence type="ECO:0000256" key="7">
    <source>
        <dbReference type="ARBA" id="ARBA00048696"/>
    </source>
</evidence>
<keyword evidence="2" id="KW-0548">Nucleotidyltransferase</keyword>
<keyword evidence="10" id="KW-1185">Reference proteome</keyword>
<dbReference type="GO" id="GO:0005524">
    <property type="term" value="F:ATP binding"/>
    <property type="evidence" value="ECO:0007669"/>
    <property type="project" value="UniProtKB-KW"/>
</dbReference>
<evidence type="ECO:0000256" key="3">
    <source>
        <dbReference type="ARBA" id="ARBA00022741"/>
    </source>
</evidence>
<accession>A0A1M6SIC0</accession>
<evidence type="ECO:0000259" key="8">
    <source>
        <dbReference type="PROSITE" id="PS51459"/>
    </source>
</evidence>
<keyword evidence="1" id="KW-0808">Transferase</keyword>
<dbReference type="PANTHER" id="PTHR39560">
    <property type="entry name" value="PROTEIN ADENYLYLTRANSFERASE FIC-RELATED"/>
    <property type="match status" value="1"/>
</dbReference>
<dbReference type="OrthoDB" id="9813719at2"/>
<dbReference type="PROSITE" id="PS51459">
    <property type="entry name" value="FIDO"/>
    <property type="match status" value="1"/>
</dbReference>
<comment type="catalytic activity">
    <reaction evidence="6">
        <text>L-threonyl-[protein] + ATP = 3-O-(5'-adenylyl)-L-threonyl-[protein] + diphosphate</text>
        <dbReference type="Rhea" id="RHEA:54292"/>
        <dbReference type="Rhea" id="RHEA-COMP:11060"/>
        <dbReference type="Rhea" id="RHEA-COMP:13847"/>
        <dbReference type="ChEBI" id="CHEBI:30013"/>
        <dbReference type="ChEBI" id="CHEBI:30616"/>
        <dbReference type="ChEBI" id="CHEBI:33019"/>
        <dbReference type="ChEBI" id="CHEBI:138113"/>
        <dbReference type="EC" id="2.7.7.108"/>
    </reaction>
</comment>
<evidence type="ECO:0000256" key="4">
    <source>
        <dbReference type="ARBA" id="ARBA00022840"/>
    </source>
</evidence>
<dbReference type="RefSeq" id="WP_073477513.1">
    <property type="nucleotide sequence ID" value="NZ_FQZU01000024.1"/>
</dbReference>
<dbReference type="Pfam" id="PF02661">
    <property type="entry name" value="Fic"/>
    <property type="match status" value="1"/>
</dbReference>
<comment type="catalytic activity">
    <reaction evidence="7">
        <text>L-tyrosyl-[protein] + ATP = O-(5'-adenylyl)-L-tyrosyl-[protein] + diphosphate</text>
        <dbReference type="Rhea" id="RHEA:54288"/>
        <dbReference type="Rhea" id="RHEA-COMP:10136"/>
        <dbReference type="Rhea" id="RHEA-COMP:13846"/>
        <dbReference type="ChEBI" id="CHEBI:30616"/>
        <dbReference type="ChEBI" id="CHEBI:33019"/>
        <dbReference type="ChEBI" id="CHEBI:46858"/>
        <dbReference type="ChEBI" id="CHEBI:83624"/>
        <dbReference type="EC" id="2.7.7.108"/>
    </reaction>
</comment>
<dbReference type="SUPFAM" id="SSF140931">
    <property type="entry name" value="Fic-like"/>
    <property type="match status" value="1"/>
</dbReference>
<dbReference type="STRING" id="1121393.SAMN02745216_03469"/>
<dbReference type="EMBL" id="FQZU01000024">
    <property type="protein sequence ID" value="SHK44359.1"/>
    <property type="molecule type" value="Genomic_DNA"/>
</dbReference>
<evidence type="ECO:0000256" key="1">
    <source>
        <dbReference type="ARBA" id="ARBA00022679"/>
    </source>
</evidence>
<dbReference type="GO" id="GO:0070733">
    <property type="term" value="F:AMPylase activity"/>
    <property type="evidence" value="ECO:0007669"/>
    <property type="project" value="UniProtKB-EC"/>
</dbReference>
<dbReference type="Proteomes" id="UP000183994">
    <property type="component" value="Unassembled WGS sequence"/>
</dbReference>
<evidence type="ECO:0000313" key="10">
    <source>
        <dbReference type="Proteomes" id="UP000183994"/>
    </source>
</evidence>
<evidence type="ECO:0000256" key="6">
    <source>
        <dbReference type="ARBA" id="ARBA00047939"/>
    </source>
</evidence>
<dbReference type="PANTHER" id="PTHR39560:SF1">
    <property type="entry name" value="PROTEIN ADENYLYLTRANSFERASE FIC-RELATED"/>
    <property type="match status" value="1"/>
</dbReference>
<keyword evidence="4" id="KW-0067">ATP-binding</keyword>